<dbReference type="Proteomes" id="UP000604825">
    <property type="component" value="Unassembled WGS sequence"/>
</dbReference>
<accession>A0A811SDF4</accession>
<organism evidence="2 3">
    <name type="scientific">Miscanthus lutarioriparius</name>
    <dbReference type="NCBI Taxonomy" id="422564"/>
    <lineage>
        <taxon>Eukaryota</taxon>
        <taxon>Viridiplantae</taxon>
        <taxon>Streptophyta</taxon>
        <taxon>Embryophyta</taxon>
        <taxon>Tracheophyta</taxon>
        <taxon>Spermatophyta</taxon>
        <taxon>Magnoliopsida</taxon>
        <taxon>Liliopsida</taxon>
        <taxon>Poales</taxon>
        <taxon>Poaceae</taxon>
        <taxon>PACMAD clade</taxon>
        <taxon>Panicoideae</taxon>
        <taxon>Andropogonodae</taxon>
        <taxon>Andropogoneae</taxon>
        <taxon>Saccharinae</taxon>
        <taxon>Miscanthus</taxon>
    </lineage>
</organism>
<evidence type="ECO:0000313" key="3">
    <source>
        <dbReference type="Proteomes" id="UP000604825"/>
    </source>
</evidence>
<evidence type="ECO:0000256" key="1">
    <source>
        <dbReference type="SAM" id="MobiDB-lite"/>
    </source>
</evidence>
<feature type="compositionally biased region" description="Low complexity" evidence="1">
    <location>
        <begin position="19"/>
        <end position="32"/>
    </location>
</feature>
<sequence>MAAYREHATTMTAPAGAARSGQSGSLLRSQLSVHQASEGRTRLRMPPARGAHGDGDGGRAGAGTAVHGALNAEESGRCSATDLATHTPTQAPPSSAPTARGRPRVLDAVLATLNNLLLDAALWDGKLPG</sequence>
<protein>
    <submittedName>
        <fullName evidence="2">Uncharacterized protein</fullName>
    </submittedName>
</protein>
<reference evidence="2" key="1">
    <citation type="submission" date="2020-10" db="EMBL/GenBank/DDBJ databases">
        <authorList>
            <person name="Han B."/>
            <person name="Lu T."/>
            <person name="Zhao Q."/>
            <person name="Huang X."/>
            <person name="Zhao Y."/>
        </authorList>
    </citation>
    <scope>NUCLEOTIDE SEQUENCE</scope>
</reference>
<evidence type="ECO:0000313" key="2">
    <source>
        <dbReference type="EMBL" id="CAD6338760.1"/>
    </source>
</evidence>
<keyword evidence="3" id="KW-1185">Reference proteome</keyword>
<gene>
    <name evidence="2" type="ORF">NCGR_LOCUS62858</name>
</gene>
<dbReference type="AlphaFoldDB" id="A0A811SDF4"/>
<comment type="caution">
    <text evidence="2">The sequence shown here is derived from an EMBL/GenBank/DDBJ whole genome shotgun (WGS) entry which is preliminary data.</text>
</comment>
<proteinExistence type="predicted"/>
<name>A0A811SDF4_9POAL</name>
<feature type="region of interest" description="Disordered" evidence="1">
    <location>
        <begin position="1"/>
        <end position="102"/>
    </location>
</feature>
<dbReference type="EMBL" id="CAJGYO010000019">
    <property type="protein sequence ID" value="CAD6338760.1"/>
    <property type="molecule type" value="Genomic_DNA"/>
</dbReference>